<comment type="caution">
    <text evidence="1">The sequence shown here is derived from an EMBL/GenBank/DDBJ whole genome shotgun (WGS) entry which is preliminary data.</text>
</comment>
<dbReference type="OrthoDB" id="2087954at2"/>
<accession>A0A371JCC8</accession>
<dbReference type="Proteomes" id="UP000216411">
    <property type="component" value="Unassembled WGS sequence"/>
</dbReference>
<gene>
    <name evidence="1" type="ORF">CG710_015445</name>
</gene>
<dbReference type="RefSeq" id="WP_094376345.1">
    <property type="nucleotide sequence ID" value="NZ_NOKA02000041.1"/>
</dbReference>
<evidence type="ECO:0000313" key="1">
    <source>
        <dbReference type="EMBL" id="RDY30326.1"/>
    </source>
</evidence>
<sequence length="89" mass="9742">MGVLPIPGKIYLNDFPDKAIYTVKRNDTIIGEFNGLTNDDEGGCHIAFLYGSDIQIGDIITAAHFSPITVVSTSIDTYNGKPEIIKAYY</sequence>
<organism evidence="1 2">
    <name type="scientific">Lachnotalea glycerini</name>
    <dbReference type="NCBI Taxonomy" id="1763509"/>
    <lineage>
        <taxon>Bacteria</taxon>
        <taxon>Bacillati</taxon>
        <taxon>Bacillota</taxon>
        <taxon>Clostridia</taxon>
        <taxon>Lachnospirales</taxon>
        <taxon>Lachnospiraceae</taxon>
        <taxon>Lachnotalea</taxon>
    </lineage>
</organism>
<proteinExistence type="predicted"/>
<dbReference type="EMBL" id="NOKA02000041">
    <property type="protein sequence ID" value="RDY30326.1"/>
    <property type="molecule type" value="Genomic_DNA"/>
</dbReference>
<name>A0A371JCC8_9FIRM</name>
<keyword evidence="2" id="KW-1185">Reference proteome</keyword>
<dbReference type="AlphaFoldDB" id="A0A371JCC8"/>
<reference evidence="1 2" key="1">
    <citation type="journal article" date="2017" name="Genome Announc.">
        <title>Draft Genome Sequence of a Sporulating and Motile Strain of Lachnotalea glycerini Isolated from Water in Quebec City, Canada.</title>
        <authorList>
            <person name="Maheux A.F."/>
            <person name="Boudreau D.K."/>
            <person name="Berube E."/>
            <person name="Boissinot M."/>
            <person name="Raymond F."/>
            <person name="Brodeur S."/>
            <person name="Corbeil J."/>
            <person name="Isabel S."/>
            <person name="Omar R.F."/>
            <person name="Bergeron M.G."/>
        </authorList>
    </citation>
    <scope>NUCLEOTIDE SEQUENCE [LARGE SCALE GENOMIC DNA]</scope>
    <source>
        <strain evidence="1 2">CCRI-19302</strain>
    </source>
</reference>
<protein>
    <submittedName>
        <fullName evidence="1">Uncharacterized protein</fullName>
    </submittedName>
</protein>
<evidence type="ECO:0000313" key="2">
    <source>
        <dbReference type="Proteomes" id="UP000216411"/>
    </source>
</evidence>